<protein>
    <submittedName>
        <fullName evidence="6">TetR/AcrR family transcriptional regulator</fullName>
    </submittedName>
</protein>
<comment type="caution">
    <text evidence="6">The sequence shown here is derived from an EMBL/GenBank/DDBJ whole genome shotgun (WGS) entry which is preliminary data.</text>
</comment>
<keyword evidence="3" id="KW-0804">Transcription</keyword>
<dbReference type="EMBL" id="RXMA01000003">
    <property type="protein sequence ID" value="RTR22943.1"/>
    <property type="molecule type" value="Genomic_DNA"/>
</dbReference>
<evidence type="ECO:0000313" key="7">
    <source>
        <dbReference type="Proteomes" id="UP000277007"/>
    </source>
</evidence>
<keyword evidence="7" id="KW-1185">Reference proteome</keyword>
<dbReference type="InterPro" id="IPR001647">
    <property type="entry name" value="HTH_TetR"/>
</dbReference>
<dbReference type="InterPro" id="IPR036271">
    <property type="entry name" value="Tet_transcr_reg_TetR-rel_C_sf"/>
</dbReference>
<feature type="DNA-binding region" description="H-T-H motif" evidence="4">
    <location>
        <begin position="27"/>
        <end position="46"/>
    </location>
</feature>
<evidence type="ECO:0000256" key="3">
    <source>
        <dbReference type="ARBA" id="ARBA00023163"/>
    </source>
</evidence>
<dbReference type="PANTHER" id="PTHR47506:SF1">
    <property type="entry name" value="HTH-TYPE TRANSCRIPTIONAL REGULATOR YJDC"/>
    <property type="match status" value="1"/>
</dbReference>
<evidence type="ECO:0000256" key="4">
    <source>
        <dbReference type="PROSITE-ProRule" id="PRU00335"/>
    </source>
</evidence>
<sequence length="218" mass="24444">MGGAITRDQIIEQADRLFYERGFEHASFTDIAAAVGISRGNFYYHFKTKDEILDAVIDRRRVKVQAMLDGWEAEGRTPVERVRRFVHILIANQTAILRHGCPIGTLSTELIKLNHTAQDRAAGLFTLFRDWLARQFHAMGWGADADALAMWVLAHSQGVATLANAFRDDAFLQREVADLCAWLERLSVTSPSTTPATVGAAADVRREFEVFRQPVTRA</sequence>
<evidence type="ECO:0000259" key="5">
    <source>
        <dbReference type="PROSITE" id="PS50977"/>
    </source>
</evidence>
<reference evidence="6 7" key="1">
    <citation type="submission" date="2018-12" db="EMBL/GenBank/DDBJ databases">
        <authorList>
            <person name="Yang Y."/>
        </authorList>
    </citation>
    <scope>NUCLEOTIDE SEQUENCE [LARGE SCALE GENOMIC DNA]</scope>
    <source>
        <strain evidence="6 7">L-25-5w-1</strain>
    </source>
</reference>
<dbReference type="OrthoDB" id="9812484at2"/>
<dbReference type="Pfam" id="PF00440">
    <property type="entry name" value="TetR_N"/>
    <property type="match status" value="1"/>
</dbReference>
<accession>A0A431VLC0</accession>
<keyword evidence="1" id="KW-0805">Transcription regulation</keyword>
<proteinExistence type="predicted"/>
<dbReference type="InterPro" id="IPR009057">
    <property type="entry name" value="Homeodomain-like_sf"/>
</dbReference>
<evidence type="ECO:0000313" key="6">
    <source>
        <dbReference type="EMBL" id="RTR22943.1"/>
    </source>
</evidence>
<dbReference type="AlphaFoldDB" id="A0A431VLC0"/>
<dbReference type="GO" id="GO:0003677">
    <property type="term" value="F:DNA binding"/>
    <property type="evidence" value="ECO:0007669"/>
    <property type="project" value="UniProtKB-UniRule"/>
</dbReference>
<evidence type="ECO:0000256" key="2">
    <source>
        <dbReference type="ARBA" id="ARBA00023125"/>
    </source>
</evidence>
<dbReference type="SUPFAM" id="SSF46689">
    <property type="entry name" value="Homeodomain-like"/>
    <property type="match status" value="1"/>
</dbReference>
<dbReference type="PRINTS" id="PR00455">
    <property type="entry name" value="HTHTETR"/>
</dbReference>
<gene>
    <name evidence="6" type="ORF">EJ903_05030</name>
</gene>
<organism evidence="6 7">
    <name type="scientific">Azospirillum griseum</name>
    <dbReference type="NCBI Taxonomy" id="2496639"/>
    <lineage>
        <taxon>Bacteria</taxon>
        <taxon>Pseudomonadati</taxon>
        <taxon>Pseudomonadota</taxon>
        <taxon>Alphaproteobacteria</taxon>
        <taxon>Rhodospirillales</taxon>
        <taxon>Azospirillaceae</taxon>
        <taxon>Azospirillum</taxon>
    </lineage>
</organism>
<dbReference type="PROSITE" id="PS50977">
    <property type="entry name" value="HTH_TETR_2"/>
    <property type="match status" value="1"/>
</dbReference>
<feature type="domain" description="HTH tetR-type" evidence="5">
    <location>
        <begin position="4"/>
        <end position="64"/>
    </location>
</feature>
<dbReference type="Proteomes" id="UP000277007">
    <property type="component" value="Unassembled WGS sequence"/>
</dbReference>
<dbReference type="Gene3D" id="1.10.357.10">
    <property type="entry name" value="Tetracycline Repressor, domain 2"/>
    <property type="match status" value="1"/>
</dbReference>
<dbReference type="PANTHER" id="PTHR47506">
    <property type="entry name" value="TRANSCRIPTIONAL REGULATORY PROTEIN"/>
    <property type="match status" value="1"/>
</dbReference>
<dbReference type="SUPFAM" id="SSF48498">
    <property type="entry name" value="Tetracyclin repressor-like, C-terminal domain"/>
    <property type="match status" value="1"/>
</dbReference>
<dbReference type="Pfam" id="PF21993">
    <property type="entry name" value="TetR_C_13_2"/>
    <property type="match status" value="1"/>
</dbReference>
<dbReference type="InterPro" id="IPR054156">
    <property type="entry name" value="YxaF_TetR_C"/>
</dbReference>
<name>A0A431VLC0_9PROT</name>
<dbReference type="RefSeq" id="WP_126612750.1">
    <property type="nucleotide sequence ID" value="NZ_JBHUCY010000004.1"/>
</dbReference>
<keyword evidence="2 4" id="KW-0238">DNA-binding</keyword>
<evidence type="ECO:0000256" key="1">
    <source>
        <dbReference type="ARBA" id="ARBA00023015"/>
    </source>
</evidence>